<keyword evidence="2" id="KW-0472">Membrane</keyword>
<organism evidence="3 4">
    <name type="scientific">Crassostrea virginica</name>
    <name type="common">Eastern oyster</name>
    <dbReference type="NCBI Taxonomy" id="6565"/>
    <lineage>
        <taxon>Eukaryota</taxon>
        <taxon>Metazoa</taxon>
        <taxon>Spiralia</taxon>
        <taxon>Lophotrochozoa</taxon>
        <taxon>Mollusca</taxon>
        <taxon>Bivalvia</taxon>
        <taxon>Autobranchia</taxon>
        <taxon>Pteriomorphia</taxon>
        <taxon>Ostreida</taxon>
        <taxon>Ostreoidea</taxon>
        <taxon>Ostreidae</taxon>
        <taxon>Crassostrea</taxon>
    </lineage>
</organism>
<proteinExistence type="predicted"/>
<reference evidence="4" key="1">
    <citation type="submission" date="2025-08" db="UniProtKB">
        <authorList>
            <consortium name="RefSeq"/>
        </authorList>
    </citation>
    <scope>IDENTIFICATION</scope>
    <source>
        <tissue evidence="4">Whole sample</tissue>
    </source>
</reference>
<evidence type="ECO:0000313" key="4">
    <source>
        <dbReference type="RefSeq" id="XP_022287857.1"/>
    </source>
</evidence>
<dbReference type="Proteomes" id="UP000694844">
    <property type="component" value="Chromosome 6"/>
</dbReference>
<name>A0A8B8A8R9_CRAVI</name>
<dbReference type="AlphaFoldDB" id="A0A8B8A8R9"/>
<dbReference type="GeneID" id="111100374"/>
<feature type="transmembrane region" description="Helical" evidence="2">
    <location>
        <begin position="168"/>
        <end position="190"/>
    </location>
</feature>
<protein>
    <submittedName>
        <fullName evidence="4">Uncharacterized protein LOC111100374</fullName>
    </submittedName>
</protein>
<dbReference type="RefSeq" id="XP_022287857.1">
    <property type="nucleotide sequence ID" value="XM_022432149.1"/>
</dbReference>
<evidence type="ECO:0000256" key="1">
    <source>
        <dbReference type="SAM" id="MobiDB-lite"/>
    </source>
</evidence>
<feature type="compositionally biased region" description="Polar residues" evidence="1">
    <location>
        <begin position="214"/>
        <end position="228"/>
    </location>
</feature>
<accession>A0A8B8A8R9</accession>
<feature type="transmembrane region" description="Helical" evidence="2">
    <location>
        <begin position="19"/>
        <end position="43"/>
    </location>
</feature>
<gene>
    <name evidence="4" type="primary">LOC111100374</name>
</gene>
<evidence type="ECO:0000313" key="3">
    <source>
        <dbReference type="Proteomes" id="UP000694844"/>
    </source>
</evidence>
<dbReference type="KEGG" id="cvn:111100374"/>
<keyword evidence="2" id="KW-1133">Transmembrane helix</keyword>
<dbReference type="OrthoDB" id="6144744at2759"/>
<keyword evidence="3" id="KW-1185">Reference proteome</keyword>
<feature type="transmembrane region" description="Helical" evidence="2">
    <location>
        <begin position="128"/>
        <end position="148"/>
    </location>
</feature>
<feature type="region of interest" description="Disordered" evidence="1">
    <location>
        <begin position="209"/>
        <end position="228"/>
    </location>
</feature>
<evidence type="ECO:0000256" key="2">
    <source>
        <dbReference type="SAM" id="Phobius"/>
    </source>
</evidence>
<sequence length="228" mass="25262">MPEAETVNGTESEPLMQNWLAGTIVGTMATVALVIFIPGWLVFTDDKINLDVSISIFYWLVCREGNITCRAYGVGQIDAYRYIEDTEAKPENTVLLASVDLILCILCALIVLGDMAGRRPRVTWWNNLKLAVLIFIIFVLNLLITGLFGHSSITLSNNNPDLDVFVPYSLLILTLAALMMLLEFSFLIYLHRISTIPYQTLASASIEETGEDNAPSTSVSRPSINRPC</sequence>
<feature type="transmembrane region" description="Helical" evidence="2">
    <location>
        <begin position="94"/>
        <end position="116"/>
    </location>
</feature>
<keyword evidence="2" id="KW-0812">Transmembrane</keyword>